<evidence type="ECO:0000313" key="1">
    <source>
        <dbReference type="EMBL" id="OQE83243.1"/>
    </source>
</evidence>
<dbReference type="AlphaFoldDB" id="A0A1V6Y7J4"/>
<proteinExistence type="predicted"/>
<dbReference type="EMBL" id="MOOB01000033">
    <property type="protein sequence ID" value="OQE83243.1"/>
    <property type="molecule type" value="Genomic_DNA"/>
</dbReference>
<reference evidence="2" key="1">
    <citation type="journal article" date="2017" name="Nat. Microbiol.">
        <title>Global analysis of biosynthetic gene clusters reveals vast potential of secondary metabolite production in Penicillium species.</title>
        <authorList>
            <person name="Nielsen J.C."/>
            <person name="Grijseels S."/>
            <person name="Prigent S."/>
            <person name="Ji B."/>
            <person name="Dainat J."/>
            <person name="Nielsen K.F."/>
            <person name="Frisvad J.C."/>
            <person name="Workman M."/>
            <person name="Nielsen J."/>
        </authorList>
    </citation>
    <scope>NUCLEOTIDE SEQUENCE [LARGE SCALE GENOMIC DNA]</scope>
    <source>
        <strain evidence="2">IBT 13039</strain>
    </source>
</reference>
<keyword evidence="2" id="KW-1185">Reference proteome</keyword>
<accession>A0A1V6Y7J4</accession>
<comment type="caution">
    <text evidence="1">The sequence shown here is derived from an EMBL/GenBank/DDBJ whole genome shotgun (WGS) entry which is preliminary data.</text>
</comment>
<protein>
    <submittedName>
        <fullName evidence="1">Uncharacterized protein</fullName>
    </submittedName>
</protein>
<gene>
    <name evidence="1" type="ORF">PENNAL_c0033G07275</name>
</gene>
<organism evidence="1 2">
    <name type="scientific">Penicillium nalgiovense</name>
    <dbReference type="NCBI Taxonomy" id="60175"/>
    <lineage>
        <taxon>Eukaryota</taxon>
        <taxon>Fungi</taxon>
        <taxon>Dikarya</taxon>
        <taxon>Ascomycota</taxon>
        <taxon>Pezizomycotina</taxon>
        <taxon>Eurotiomycetes</taxon>
        <taxon>Eurotiomycetidae</taxon>
        <taxon>Eurotiales</taxon>
        <taxon>Aspergillaceae</taxon>
        <taxon>Penicillium</taxon>
    </lineage>
</organism>
<dbReference type="Proteomes" id="UP000191691">
    <property type="component" value="Unassembled WGS sequence"/>
</dbReference>
<sequence>MALHLIPIARFLKSTKLLVVIAESSMSPPTFKGRLAQQASNSPSSGILRQQLARSTTRHSSAPKLRKPTTLLGLIRVLLVTMCILCLPPCPFEWFQQGAVIVVRDVLREREQIVAVCSSQSLYYRSAAWIHQ</sequence>
<evidence type="ECO:0000313" key="2">
    <source>
        <dbReference type="Proteomes" id="UP000191691"/>
    </source>
</evidence>
<name>A0A1V6Y7J4_PENNA</name>